<dbReference type="Proteomes" id="UP000198211">
    <property type="component" value="Unassembled WGS sequence"/>
</dbReference>
<evidence type="ECO:0000313" key="1">
    <source>
        <dbReference type="EMBL" id="OWZ17722.1"/>
    </source>
</evidence>
<dbReference type="AlphaFoldDB" id="A0A225WJI9"/>
<protein>
    <submittedName>
        <fullName evidence="1">Uncharacterized protein</fullName>
    </submittedName>
</protein>
<evidence type="ECO:0000313" key="2">
    <source>
        <dbReference type="Proteomes" id="UP000198211"/>
    </source>
</evidence>
<comment type="caution">
    <text evidence="1">The sequence shown here is derived from an EMBL/GenBank/DDBJ whole genome shotgun (WGS) entry which is preliminary data.</text>
</comment>
<sequence length="235" mass="27939">MQPRQTPKKNWRRERREYEEAVRSRAKDNAGDVIVPVKSTFDQELLRMWCMLRWKMSMDDVTDSHILAEVDRIIASIKNNDVPDIDVEMREQLHMDLSETDVSERVIQYFKKCHGIIEEHGWHQFFTGSDGRQHLCRILIASLEPQALHDEVERTIRFQLRKAKEDEVILHDLCDKATDEQKADIRRKLREQRSDGSKKQAARLKRLRECIPSEEKTVILNNVLIVPYCADYWRR</sequence>
<organism evidence="1 2">
    <name type="scientific">Phytophthora megakarya</name>
    <dbReference type="NCBI Taxonomy" id="4795"/>
    <lineage>
        <taxon>Eukaryota</taxon>
        <taxon>Sar</taxon>
        <taxon>Stramenopiles</taxon>
        <taxon>Oomycota</taxon>
        <taxon>Peronosporomycetes</taxon>
        <taxon>Peronosporales</taxon>
        <taxon>Peronosporaceae</taxon>
        <taxon>Phytophthora</taxon>
    </lineage>
</organism>
<dbReference type="EMBL" id="NBNE01000704">
    <property type="protein sequence ID" value="OWZ17722.1"/>
    <property type="molecule type" value="Genomic_DNA"/>
</dbReference>
<accession>A0A225WJI9</accession>
<dbReference type="OrthoDB" id="120159at2759"/>
<name>A0A225WJI9_9STRA</name>
<reference evidence="2" key="1">
    <citation type="submission" date="2017-03" db="EMBL/GenBank/DDBJ databases">
        <title>Phytopthora megakarya and P. palmivora, two closely related causual agents of cacao black pod achieved similar genome size and gene model numbers by different mechanisms.</title>
        <authorList>
            <person name="Ali S."/>
            <person name="Shao J."/>
            <person name="Larry D.J."/>
            <person name="Kronmiller B."/>
            <person name="Shen D."/>
            <person name="Strem M.D."/>
            <person name="Melnick R.L."/>
            <person name="Guiltinan M.J."/>
            <person name="Tyler B.M."/>
            <person name="Meinhardt L.W."/>
            <person name="Bailey B.A."/>
        </authorList>
    </citation>
    <scope>NUCLEOTIDE SEQUENCE [LARGE SCALE GENOMIC DNA]</scope>
    <source>
        <strain evidence="2">zdho120</strain>
    </source>
</reference>
<proteinExistence type="predicted"/>
<keyword evidence="2" id="KW-1185">Reference proteome</keyword>
<gene>
    <name evidence="1" type="ORF">PHMEG_0008291</name>
</gene>